<dbReference type="RefSeq" id="WP_011018736.1">
    <property type="nucleotide sequence ID" value="NZ_DUJS01000004.1"/>
</dbReference>
<dbReference type="EC" id="3.5.4.31" evidence="4"/>
<comment type="catalytic activity">
    <reaction evidence="4">
        <text>S-adenosyl-L-homocysteine + H2O + H(+) = S-inosyl-L-homocysteine + NH4(+)</text>
        <dbReference type="Rhea" id="RHEA:20716"/>
        <dbReference type="ChEBI" id="CHEBI:15377"/>
        <dbReference type="ChEBI" id="CHEBI:15378"/>
        <dbReference type="ChEBI" id="CHEBI:28938"/>
        <dbReference type="ChEBI" id="CHEBI:57856"/>
        <dbReference type="ChEBI" id="CHEBI:57985"/>
        <dbReference type="EC" id="3.5.4.28"/>
    </reaction>
</comment>
<dbReference type="EC" id="3.5.4.4" evidence="4"/>
<dbReference type="GO" id="GO:0090613">
    <property type="term" value="F:5'-deoxyadenosine deaminase activity"/>
    <property type="evidence" value="ECO:0007669"/>
    <property type="project" value="UniProtKB-UniRule"/>
</dbReference>
<comment type="similarity">
    <text evidence="4">Belongs to the metallo-dependent hydrolases superfamily. MTA/SAH deaminase family.</text>
</comment>
<dbReference type="InterPro" id="IPR023512">
    <property type="entry name" value="Deaminase_MtaD/DadD"/>
</dbReference>
<dbReference type="InterPro" id="IPR006680">
    <property type="entry name" value="Amidohydro-rel"/>
</dbReference>
<dbReference type="OMA" id="CVHMNDS"/>
<dbReference type="HAMAP" id="MF_01281">
    <property type="entry name" value="MTA_SAH_deamin"/>
    <property type="match status" value="1"/>
</dbReference>
<dbReference type="SUPFAM" id="SSF51556">
    <property type="entry name" value="Metallo-dependent hydrolases"/>
    <property type="match status" value="1"/>
</dbReference>
<dbReference type="Gene3D" id="2.30.40.10">
    <property type="entry name" value="Urease, subunit C, domain 1"/>
    <property type="match status" value="1"/>
</dbReference>
<feature type="binding site" evidence="4">
    <location>
        <position position="215"/>
    </location>
    <ligand>
        <name>substrate</name>
    </ligand>
</feature>
<feature type="binding site" evidence="4">
    <location>
        <position position="212"/>
    </location>
    <ligand>
        <name>Zn(2+)</name>
        <dbReference type="ChEBI" id="CHEBI:29105"/>
    </ligand>
</feature>
<dbReference type="Pfam" id="PF01979">
    <property type="entry name" value="Amidohydro_1"/>
    <property type="match status" value="1"/>
</dbReference>
<comment type="caution">
    <text evidence="4">Lacks conserved residue(s) required for the propagation of feature annotation.</text>
</comment>
<feature type="binding site" evidence="4">
    <location>
        <position position="300"/>
    </location>
    <ligand>
        <name>Zn(2+)</name>
        <dbReference type="ChEBI" id="CHEBI:29105"/>
    </ligand>
</feature>
<dbReference type="AlphaFoldDB" id="A0A832T9B3"/>
<dbReference type="EC" id="3.5.4.28" evidence="4"/>
<feature type="domain" description="Amidohydrolase-related" evidence="5">
    <location>
        <begin position="56"/>
        <end position="403"/>
    </location>
</feature>
<dbReference type="GO" id="GO:0050270">
    <property type="term" value="F:S-adenosylhomocysteine deaminase activity"/>
    <property type="evidence" value="ECO:0007669"/>
    <property type="project" value="UniProtKB-EC"/>
</dbReference>
<keyword evidence="2 4" id="KW-0378">Hydrolase</keyword>
<comment type="catalytic activity">
    <reaction evidence="4">
        <text>S-methyl-5'-thioadenosine + H2O + H(+) = S-methyl-5'-thioinosine + NH4(+)</text>
        <dbReference type="Rhea" id="RHEA:25025"/>
        <dbReference type="ChEBI" id="CHEBI:15377"/>
        <dbReference type="ChEBI" id="CHEBI:15378"/>
        <dbReference type="ChEBI" id="CHEBI:17509"/>
        <dbReference type="ChEBI" id="CHEBI:28938"/>
        <dbReference type="ChEBI" id="CHEBI:48595"/>
        <dbReference type="EC" id="3.5.4.31"/>
    </reaction>
</comment>
<evidence type="ECO:0000256" key="1">
    <source>
        <dbReference type="ARBA" id="ARBA00022723"/>
    </source>
</evidence>
<dbReference type="SUPFAM" id="SSF51338">
    <property type="entry name" value="Composite domain of metallo-dependent hydrolases"/>
    <property type="match status" value="2"/>
</dbReference>
<feature type="binding site" evidence="4">
    <location>
        <position position="94"/>
    </location>
    <ligand>
        <name>substrate</name>
    </ligand>
</feature>
<dbReference type="PANTHER" id="PTHR43794">
    <property type="entry name" value="AMINOHYDROLASE SSNA-RELATED"/>
    <property type="match status" value="1"/>
</dbReference>
<feature type="binding site" evidence="4">
    <location>
        <position position="185"/>
    </location>
    <ligand>
        <name>substrate</name>
    </ligand>
</feature>
<feature type="binding site" evidence="4">
    <location>
        <position position="300"/>
    </location>
    <ligand>
        <name>substrate</name>
    </ligand>
</feature>
<comment type="subunit">
    <text evidence="4">Homotetramer.</text>
</comment>
<comment type="miscellaneous">
    <text evidence="4">SAH is a product of SAM methyltransferases and is known to be a feedback inhibitor of these enzymes. As a result of this inhibition, organisms have evolved efficient enzymes to metabolize SAH via different pathways. The pathway found in methanogens differs from the canonical pathway, it uses the deamination of S-adenosyl-L-homocysteine to form S-inosyl-L-homocysteine for the regeneration of SAM from S-adenosyl-L-homocysteine. 5'-deoxyadenosine is a radical SAM enzyme reaction product which strongly inhibits radical SAM enzymes. A pathway for removing this product must be present in methanogens where the MTA/SAH nucleosidase which normally metabolizes this compound is absent.</text>
</comment>
<evidence type="ECO:0000259" key="5">
    <source>
        <dbReference type="Pfam" id="PF01979"/>
    </source>
</evidence>
<gene>
    <name evidence="4" type="primary">dadD</name>
    <name evidence="6" type="ORF">HA336_04525</name>
</gene>
<comment type="function">
    <text evidence="4">Catalyzes the deamination of three SAM-derived enzymatic products, namely 5'-deoxyadenosine, S-adenosyl-L-homocysteine, and 5'-methylthioadenosine, to produce the inosine analogs. Can also deaminate adenosine. The preferred substrate for this enzyme is 5'-deoxyadenosine, but all these substrates are efficiently deaminated. Likely functions in a S-adenosyl-L-methionine (SAM) recycling pathway from S-adenosyl-L-homocysteine (SAH) produced from SAM-dependent methylation reactions. May also be involved in the recycling of 5'-deoxyadenosine, whereupon the 5'-deoxyribose moiety of 5'-deoxyinosine is further metabolized to deoxyhexoses used for the biosynthesis of aromatic amino acids in methanogens.</text>
</comment>
<proteinExistence type="inferred from homology"/>
<dbReference type="GO" id="GO:0004000">
    <property type="term" value="F:adenosine deaminase activity"/>
    <property type="evidence" value="ECO:0007669"/>
    <property type="project" value="UniProtKB-UniRule"/>
</dbReference>
<dbReference type="CDD" id="cd01298">
    <property type="entry name" value="ATZ_TRZ_like"/>
    <property type="match status" value="1"/>
</dbReference>
<evidence type="ECO:0000313" key="7">
    <source>
        <dbReference type="Proteomes" id="UP000619545"/>
    </source>
</evidence>
<dbReference type="Gene3D" id="3.20.20.140">
    <property type="entry name" value="Metal-dependent hydrolases"/>
    <property type="match status" value="1"/>
</dbReference>
<dbReference type="Proteomes" id="UP000619545">
    <property type="component" value="Unassembled WGS sequence"/>
</dbReference>
<dbReference type="FunFam" id="3.20.20.140:FF:000014">
    <property type="entry name" value="5-methylthioadenosine/S-adenosylhomocysteine deaminase"/>
    <property type="match status" value="1"/>
</dbReference>
<dbReference type="GO" id="GO:0090614">
    <property type="term" value="F:5'-methylthioadenosine deaminase activity"/>
    <property type="evidence" value="ECO:0007669"/>
    <property type="project" value="UniProtKB-EC"/>
</dbReference>
<dbReference type="InterPro" id="IPR032466">
    <property type="entry name" value="Metal_Hydrolase"/>
</dbReference>
<reference evidence="6" key="1">
    <citation type="journal article" date="2020" name="bioRxiv">
        <title>A rank-normalized archaeal taxonomy based on genome phylogeny resolves widespread incomplete and uneven classifications.</title>
        <authorList>
            <person name="Rinke C."/>
            <person name="Chuvochina M."/>
            <person name="Mussig A.J."/>
            <person name="Chaumeil P.-A."/>
            <person name="Waite D.W."/>
            <person name="Whitman W.B."/>
            <person name="Parks D.H."/>
            <person name="Hugenholtz P."/>
        </authorList>
    </citation>
    <scope>NUCLEOTIDE SEQUENCE</scope>
    <source>
        <strain evidence="6">UBA8853</strain>
    </source>
</reference>
<feature type="binding site" evidence="4">
    <location>
        <position position="65"/>
    </location>
    <ligand>
        <name>Zn(2+)</name>
        <dbReference type="ChEBI" id="CHEBI:29105"/>
    </ligand>
</feature>
<comment type="catalytic activity">
    <reaction evidence="4">
        <text>adenosine + H2O + H(+) = inosine + NH4(+)</text>
        <dbReference type="Rhea" id="RHEA:24408"/>
        <dbReference type="ChEBI" id="CHEBI:15377"/>
        <dbReference type="ChEBI" id="CHEBI:15378"/>
        <dbReference type="ChEBI" id="CHEBI:16335"/>
        <dbReference type="ChEBI" id="CHEBI:17596"/>
        <dbReference type="ChEBI" id="CHEBI:28938"/>
        <dbReference type="EC" id="3.5.4.4"/>
    </reaction>
</comment>
<dbReference type="EMBL" id="DUJS01000004">
    <property type="protein sequence ID" value="HII70480.1"/>
    <property type="molecule type" value="Genomic_DNA"/>
</dbReference>
<name>A0A832T9B3_9EURY</name>
<evidence type="ECO:0000313" key="6">
    <source>
        <dbReference type="EMBL" id="HII70480.1"/>
    </source>
</evidence>
<evidence type="ECO:0000256" key="2">
    <source>
        <dbReference type="ARBA" id="ARBA00022801"/>
    </source>
</evidence>
<dbReference type="SMR" id="A0A832T9B3"/>
<organism evidence="6 7">
    <name type="scientific">Methanopyrus kandleri</name>
    <dbReference type="NCBI Taxonomy" id="2320"/>
    <lineage>
        <taxon>Archaea</taxon>
        <taxon>Methanobacteriati</taxon>
        <taxon>Methanobacteriota</taxon>
        <taxon>Methanomada group</taxon>
        <taxon>Methanopyri</taxon>
        <taxon>Methanopyrales</taxon>
        <taxon>Methanopyraceae</taxon>
        <taxon>Methanopyrus</taxon>
    </lineage>
</organism>
<dbReference type="GO" id="GO:0046872">
    <property type="term" value="F:metal ion binding"/>
    <property type="evidence" value="ECO:0007669"/>
    <property type="project" value="UniProtKB-KW"/>
</dbReference>
<comment type="catalytic activity">
    <reaction evidence="4">
        <text>5'-deoxyadenosine + H2O + H(+) = 5'-deoxyinosine + NH4(+)</text>
        <dbReference type="Rhea" id="RHEA:42892"/>
        <dbReference type="ChEBI" id="CHEBI:15377"/>
        <dbReference type="ChEBI" id="CHEBI:15378"/>
        <dbReference type="ChEBI" id="CHEBI:17319"/>
        <dbReference type="ChEBI" id="CHEBI:28938"/>
        <dbReference type="ChEBI" id="CHEBI:82775"/>
        <dbReference type="EC" id="3.5.4.41"/>
    </reaction>
</comment>
<keyword evidence="3 4" id="KW-0862">Zinc</keyword>
<dbReference type="InterPro" id="IPR050287">
    <property type="entry name" value="MTA/SAH_deaminase"/>
</dbReference>
<sequence length="431" mass="47752">MRLAILGGIAVTPERVIEDAGILIDEDGRISFVDTREQLEECEDWEDEIELGEKDVIMPGLINTHTHGPMTLFRGVADDMPLMKWLREEIWPLEERLDAEKCRWGAALAAMEALKSGTTCLADMYFFMDAVAEAYAEVGIRAVISHGMIDLGEEDKREEELKESKRVYRKCQGMEGLIEFSLGPHAPYTCSEELLKEVRRLADEWGVKIQIHVAETEDEVKEVKRKHGKRPVEYLDEIGLLGDDVIAAHCVWLDDKEIEILSKRGVIVSHNPISNMKLASGISPVPEMLERGVNVTIGTDGCASNNNLDMLEEIKVAALLHKVNKMDPSATEMLEILRMATVRAGTVFSSEKIGAIEEGYAADLVVLDGSSPRLNPNHNPISNIVYSASGSDVKHVFVAGELVVKNGKLVKADEQEILENSTECAEQLTSS</sequence>
<dbReference type="InterPro" id="IPR011059">
    <property type="entry name" value="Metal-dep_hydrolase_composite"/>
</dbReference>
<comment type="pathway">
    <text evidence="4">Amino-acid biosynthesis; S-adenosyl-L-methionine biosynthesis.</text>
</comment>
<dbReference type="UniPathway" id="UPA00315"/>
<dbReference type="GO" id="GO:0006556">
    <property type="term" value="P:S-adenosylmethionine biosynthetic process"/>
    <property type="evidence" value="ECO:0007669"/>
    <property type="project" value="UniProtKB-UniRule"/>
</dbReference>
<evidence type="ECO:0000256" key="4">
    <source>
        <dbReference type="HAMAP-Rule" id="MF_01281"/>
    </source>
</evidence>
<comment type="cofactor">
    <cofactor evidence="4">
        <name>Zn(2+)</name>
        <dbReference type="ChEBI" id="CHEBI:29105"/>
    </cofactor>
    <text evidence="4">Binds 1 zinc ion per subunit.</text>
</comment>
<accession>A0A832T9B3</accession>
<keyword evidence="1 4" id="KW-0479">Metal-binding</keyword>
<dbReference type="PANTHER" id="PTHR43794:SF11">
    <property type="entry name" value="AMIDOHYDROLASE-RELATED DOMAIN-CONTAINING PROTEIN"/>
    <property type="match status" value="1"/>
</dbReference>
<dbReference type="EC" id="3.5.4.41" evidence="4"/>
<feature type="binding site" evidence="4">
    <location>
        <position position="67"/>
    </location>
    <ligand>
        <name>Zn(2+)</name>
        <dbReference type="ChEBI" id="CHEBI:29105"/>
    </ligand>
</feature>
<protein>
    <recommendedName>
        <fullName evidence="4">5'-deoxyadenosine deaminase</fullName>
        <shortName evidence="4">5'-dA deaminase</shortName>
        <ecNumber evidence="4">3.5.4.41</ecNumber>
    </recommendedName>
    <alternativeName>
        <fullName evidence="4">5'-methylthioadenosine deaminase</fullName>
        <shortName evidence="4">MTA deaminase</shortName>
        <ecNumber evidence="4">3.5.4.31</ecNumber>
    </alternativeName>
    <alternativeName>
        <fullName evidence="4">Adenosine deaminase</fullName>
        <ecNumber evidence="4">3.5.4.4</ecNumber>
    </alternativeName>
    <alternativeName>
        <fullName evidence="4">S-adenosylhomocysteine deaminase</fullName>
        <shortName evidence="4">SAH deaminase</shortName>
        <ecNumber evidence="4">3.5.4.28</ecNumber>
    </alternativeName>
</protein>
<evidence type="ECO:0000256" key="3">
    <source>
        <dbReference type="ARBA" id="ARBA00022833"/>
    </source>
</evidence>
<comment type="caution">
    <text evidence="6">The sequence shown here is derived from an EMBL/GenBank/DDBJ whole genome shotgun (WGS) entry which is preliminary data.</text>
</comment>
<dbReference type="GeneID" id="1477669"/>